<dbReference type="Gene3D" id="3.40.33.10">
    <property type="entry name" value="CAP"/>
    <property type="match status" value="2"/>
</dbReference>
<sequence>MIKSPEIRRLVFTTALAGTFAVPAFAQETGDLPALRLEALDLTNAAREEAGLPELAPSDLLDQAAQDHAADMLARGYHDHVSPDGETPFDRFIAAGGNTWSVSGENIATCEGCSVPPDAARVTAFHDGWMQSPGHRENILSEGFDSFGFGIVGEGSRVYAVQTFSGAGAGDGITEGLTPEAAREAALAEVNEARAAENLDPLERSDALDTAAGRVLENTAGGPDALPENIFDLLPEGSTGWTRLALQVASVGGSGATITRDNIAMIISDWAAAGEAGQGLGGPDASHMGFAVEAAGDGRTSAAAVFAGRQ</sequence>
<evidence type="ECO:0000313" key="2">
    <source>
        <dbReference type="EMBL" id="MFD1911790.1"/>
    </source>
</evidence>
<dbReference type="Proteomes" id="UP001597353">
    <property type="component" value="Unassembled WGS sequence"/>
</dbReference>
<dbReference type="InterPro" id="IPR035940">
    <property type="entry name" value="CAP_sf"/>
</dbReference>
<dbReference type="InterPro" id="IPR014044">
    <property type="entry name" value="CAP_dom"/>
</dbReference>
<dbReference type="RefSeq" id="WP_390260101.1">
    <property type="nucleotide sequence ID" value="NZ_JBHUGH010000003.1"/>
</dbReference>
<evidence type="ECO:0000313" key="3">
    <source>
        <dbReference type="Proteomes" id="UP001597353"/>
    </source>
</evidence>
<dbReference type="Pfam" id="PF00188">
    <property type="entry name" value="CAP"/>
    <property type="match status" value="1"/>
</dbReference>
<proteinExistence type="predicted"/>
<gene>
    <name evidence="2" type="ORF">ACFSGJ_06105</name>
</gene>
<dbReference type="SUPFAM" id="SSF55797">
    <property type="entry name" value="PR-1-like"/>
    <property type="match status" value="1"/>
</dbReference>
<protein>
    <submittedName>
        <fullName evidence="2">CAP domain-containing protein</fullName>
    </submittedName>
</protein>
<evidence type="ECO:0000259" key="1">
    <source>
        <dbReference type="Pfam" id="PF00188"/>
    </source>
</evidence>
<feature type="domain" description="SCP" evidence="1">
    <location>
        <begin position="40"/>
        <end position="164"/>
    </location>
</feature>
<dbReference type="CDD" id="cd05379">
    <property type="entry name" value="CAP_bacterial"/>
    <property type="match status" value="1"/>
</dbReference>
<organism evidence="2 3">
    <name type="scientific">Halodurantibacterium flavum</name>
    <dbReference type="NCBI Taxonomy" id="1382802"/>
    <lineage>
        <taxon>Bacteria</taxon>
        <taxon>Pseudomonadati</taxon>
        <taxon>Pseudomonadota</taxon>
        <taxon>Alphaproteobacteria</taxon>
        <taxon>Rhodobacterales</taxon>
        <taxon>Paracoccaceae</taxon>
        <taxon>Halodurantibacterium</taxon>
    </lineage>
</organism>
<keyword evidence="3" id="KW-1185">Reference proteome</keyword>
<dbReference type="PANTHER" id="PTHR31157:SF1">
    <property type="entry name" value="SCP DOMAIN-CONTAINING PROTEIN"/>
    <property type="match status" value="1"/>
</dbReference>
<comment type="caution">
    <text evidence="2">The sequence shown here is derived from an EMBL/GenBank/DDBJ whole genome shotgun (WGS) entry which is preliminary data.</text>
</comment>
<accession>A0ABW4S2I5</accession>
<name>A0ABW4S2I5_9RHOB</name>
<reference evidence="3" key="1">
    <citation type="journal article" date="2019" name="Int. J. Syst. Evol. Microbiol.">
        <title>The Global Catalogue of Microorganisms (GCM) 10K type strain sequencing project: providing services to taxonomists for standard genome sequencing and annotation.</title>
        <authorList>
            <consortium name="The Broad Institute Genomics Platform"/>
            <consortium name="The Broad Institute Genome Sequencing Center for Infectious Disease"/>
            <person name="Wu L."/>
            <person name="Ma J."/>
        </authorList>
    </citation>
    <scope>NUCLEOTIDE SEQUENCE [LARGE SCALE GENOMIC DNA]</scope>
    <source>
        <strain evidence="3">CGMCC 4.7242</strain>
    </source>
</reference>
<dbReference type="EMBL" id="JBHUGH010000003">
    <property type="protein sequence ID" value="MFD1911790.1"/>
    <property type="molecule type" value="Genomic_DNA"/>
</dbReference>
<dbReference type="PANTHER" id="PTHR31157">
    <property type="entry name" value="SCP DOMAIN-CONTAINING PROTEIN"/>
    <property type="match status" value="1"/>
</dbReference>